<protein>
    <submittedName>
        <fullName evidence="2">Growth arrest-specific protein 1</fullName>
    </submittedName>
</protein>
<dbReference type="GO" id="GO:0051726">
    <property type="term" value="P:regulation of cell cycle"/>
    <property type="evidence" value="ECO:0007669"/>
    <property type="project" value="InterPro"/>
</dbReference>
<proteinExistence type="predicted"/>
<feature type="region of interest" description="Disordered" evidence="1">
    <location>
        <begin position="565"/>
        <end position="599"/>
    </location>
</feature>
<feature type="compositionally biased region" description="Acidic residues" evidence="1">
    <location>
        <begin position="528"/>
        <end position="537"/>
    </location>
</feature>
<feature type="region of interest" description="Disordered" evidence="1">
    <location>
        <begin position="66"/>
        <end position="164"/>
    </location>
</feature>
<sequence>MQLINNILQQTQLVIVFIFISQSIRSTQCHAIESGDSTAQAISLHPPEHARDQHHRPNVRWLNAKTAAAAAASETQLDQPPVASSASPASSSLSSSTTSVQEARFIRPTPTTTQSSIKPETQTRPTASVATSLTGSSLRATTITTEKPKPVTTEASPISSSSTKSNWIESFLANAENIRSNEQLQREQILNRIIEERVEGKVLDGELVSGGGGSTISEYVPSQAPTDSDEDPLESGLASTLTVMGNGSPTHEPNRSTDCVGTGCDDDGKTGPMDRASLLLESNNVSAVLALNGNEDGDRLNVVVTMATKQTLNCEQAYYQCGLRRVCAQALRVYDDECRGLISSWTNQCSARCLRATIALRSTEEGDDLVNCDCQNNEYCLQNKNRSAICGPEVEKAIEPKTRVSCSTASAICMADQLCSTAFDYYYQNCQTLFSQRHCSMRCNNSLAILYRQPKASKLIDCQCDGTEEFPCLKYKTYTERLCLNKHPQPPTPKMDIGDEGDGFEASGRTNIAIDDDANADSVSIEDVNSEGEEEDDGGRMNNDLLDNGDNWIPLVSGRFFTNLHQQDQRHKVRTQKQTTNNQQQRRPRNGTRHRTRSSELRGRSYVFALTSSASGLAIHWQPMLMSIVLLAVNLITYT</sequence>
<feature type="compositionally biased region" description="Basic residues" evidence="1">
    <location>
        <begin position="586"/>
        <end position="596"/>
    </location>
</feature>
<feature type="compositionally biased region" description="Low complexity" evidence="1">
    <location>
        <begin position="80"/>
        <end position="100"/>
    </location>
</feature>
<accession>A0A6G1SAX4</accession>
<dbReference type="EMBL" id="GGYP01002600">
    <property type="protein sequence ID" value="MDE47371.1"/>
    <property type="molecule type" value="Transcribed_RNA"/>
</dbReference>
<feature type="compositionally biased region" description="Polar residues" evidence="1">
    <location>
        <begin position="153"/>
        <end position="164"/>
    </location>
</feature>
<feature type="compositionally biased region" description="Low complexity" evidence="1">
    <location>
        <begin position="576"/>
        <end position="585"/>
    </location>
</feature>
<dbReference type="PANTHER" id="PTHR16840:SF3">
    <property type="entry name" value="GROWTH ARREST-SPECIFIC PROTEIN 1"/>
    <property type="match status" value="1"/>
</dbReference>
<gene>
    <name evidence="2" type="primary">Gas1</name>
    <name evidence="2" type="ORF">g.20342</name>
</gene>
<evidence type="ECO:0000313" key="2">
    <source>
        <dbReference type="EMBL" id="MDE47371.1"/>
    </source>
</evidence>
<feature type="region of interest" description="Disordered" evidence="1">
    <location>
        <begin position="486"/>
        <end position="545"/>
    </location>
</feature>
<evidence type="ECO:0000256" key="1">
    <source>
        <dbReference type="SAM" id="MobiDB-lite"/>
    </source>
</evidence>
<name>A0A6G1SAX4_9ACAR</name>
<feature type="compositionally biased region" description="Polar residues" evidence="1">
    <location>
        <begin position="109"/>
        <end position="145"/>
    </location>
</feature>
<reference evidence="2" key="1">
    <citation type="submission" date="2018-10" db="EMBL/GenBank/DDBJ databases">
        <title>Transcriptome assembly of Aceria tosichella (Wheat curl mite) Type 2.</title>
        <authorList>
            <person name="Scully E.D."/>
            <person name="Geib S.M."/>
            <person name="Palmer N.A."/>
            <person name="Gupta A.K."/>
            <person name="Sarath G."/>
            <person name="Tatineni S."/>
        </authorList>
    </citation>
    <scope>NUCLEOTIDE SEQUENCE</scope>
    <source>
        <strain evidence="2">LincolnNE</strain>
    </source>
</reference>
<dbReference type="AlphaFoldDB" id="A0A6G1SAX4"/>
<organism evidence="2">
    <name type="scientific">Aceria tosichella</name>
    <name type="common">wheat curl mite</name>
    <dbReference type="NCBI Taxonomy" id="561515"/>
    <lineage>
        <taxon>Eukaryota</taxon>
        <taxon>Metazoa</taxon>
        <taxon>Ecdysozoa</taxon>
        <taxon>Arthropoda</taxon>
        <taxon>Chelicerata</taxon>
        <taxon>Arachnida</taxon>
        <taxon>Acari</taxon>
        <taxon>Acariformes</taxon>
        <taxon>Trombidiformes</taxon>
        <taxon>Prostigmata</taxon>
        <taxon>Eupodina</taxon>
        <taxon>Eriophyoidea</taxon>
        <taxon>Eriophyidae</taxon>
        <taxon>Eriophyinae</taxon>
        <taxon>Aceriini</taxon>
        <taxon>Aceria</taxon>
    </lineage>
</organism>
<dbReference type="PANTHER" id="PTHR16840">
    <property type="entry name" value="GROWTH ARREST-SPECIFIC PROTEIN 1"/>
    <property type="match status" value="1"/>
</dbReference>
<dbReference type="InterPro" id="IPR039596">
    <property type="entry name" value="GAS1"/>
</dbReference>